<protein>
    <submittedName>
        <fullName evidence="1">Uncharacterized protein</fullName>
    </submittedName>
</protein>
<evidence type="ECO:0000313" key="1">
    <source>
        <dbReference type="EMBL" id="SEL40748.1"/>
    </source>
</evidence>
<dbReference type="STRING" id="332977.SAMN05421740_10578"/>
<reference evidence="2" key="1">
    <citation type="submission" date="2016-10" db="EMBL/GenBank/DDBJ databases">
        <authorList>
            <person name="Varghese N."/>
            <person name="Submissions S."/>
        </authorList>
    </citation>
    <scope>NUCLEOTIDE SEQUENCE [LARGE SCALE GENOMIC DNA]</scope>
    <source>
        <strain evidence="2">Jip14</strain>
    </source>
</reference>
<dbReference type="EMBL" id="FNZR01000005">
    <property type="protein sequence ID" value="SEL40748.1"/>
    <property type="molecule type" value="Genomic_DNA"/>
</dbReference>
<sequence length="52" mass="6044">MFGNSEHQPRFLEPFLCYFPTLVGQTHLLGWLSHFCPPTCLQILRMPMSACF</sequence>
<proteinExistence type="predicted"/>
<name>A0A1H7PZ53_9SPHI</name>
<dbReference type="Proteomes" id="UP000198916">
    <property type="component" value="Unassembled WGS sequence"/>
</dbReference>
<accession>A0A1H7PZ53</accession>
<organism evidence="1 2">
    <name type="scientific">Parapedobacter koreensis</name>
    <dbReference type="NCBI Taxonomy" id="332977"/>
    <lineage>
        <taxon>Bacteria</taxon>
        <taxon>Pseudomonadati</taxon>
        <taxon>Bacteroidota</taxon>
        <taxon>Sphingobacteriia</taxon>
        <taxon>Sphingobacteriales</taxon>
        <taxon>Sphingobacteriaceae</taxon>
        <taxon>Parapedobacter</taxon>
    </lineage>
</organism>
<evidence type="ECO:0000313" key="2">
    <source>
        <dbReference type="Proteomes" id="UP000198916"/>
    </source>
</evidence>
<keyword evidence="2" id="KW-1185">Reference proteome</keyword>
<gene>
    <name evidence="1" type="ORF">SAMN05421740_10578</name>
</gene>
<dbReference type="AlphaFoldDB" id="A0A1H7PZ53"/>